<dbReference type="EMBL" id="LVXG01000012">
    <property type="protein sequence ID" value="OQP50592.1"/>
    <property type="molecule type" value="Genomic_DNA"/>
</dbReference>
<evidence type="ECO:0000256" key="1">
    <source>
        <dbReference type="ARBA" id="ARBA00001947"/>
    </source>
</evidence>
<feature type="region of interest" description="Disordered" evidence="7">
    <location>
        <begin position="285"/>
        <end position="304"/>
    </location>
</feature>
<keyword evidence="3" id="KW-0479">Metal-binding</keyword>
<evidence type="ECO:0000256" key="3">
    <source>
        <dbReference type="ARBA" id="ARBA00022723"/>
    </source>
</evidence>
<evidence type="ECO:0000313" key="11">
    <source>
        <dbReference type="Proteomes" id="UP000192610"/>
    </source>
</evidence>
<dbReference type="PANTHER" id="PTHR22726">
    <property type="entry name" value="METALLOENDOPEPTIDASE OMA1"/>
    <property type="match status" value="1"/>
</dbReference>
<dbReference type="OrthoDB" id="910748at2"/>
<dbReference type="PANTHER" id="PTHR22726:SF1">
    <property type="entry name" value="METALLOENDOPEPTIDASE OMA1, MITOCHONDRIAL"/>
    <property type="match status" value="1"/>
</dbReference>
<evidence type="ECO:0000256" key="7">
    <source>
        <dbReference type="SAM" id="MobiDB-lite"/>
    </source>
</evidence>
<dbReference type="Proteomes" id="UP000192610">
    <property type="component" value="Unassembled WGS sequence"/>
</dbReference>
<dbReference type="Pfam" id="PF01435">
    <property type="entry name" value="Peptidase_M48"/>
    <property type="match status" value="1"/>
</dbReference>
<feature type="domain" description="Peptidase M48" evidence="9">
    <location>
        <begin position="90"/>
        <end position="315"/>
    </location>
</feature>
<dbReference type="InterPro" id="IPR001915">
    <property type="entry name" value="Peptidase_M48"/>
</dbReference>
<dbReference type="AlphaFoldDB" id="A0A1V9EWY1"/>
<dbReference type="InterPro" id="IPR051156">
    <property type="entry name" value="Mito/Outer_Membr_Metalloprot"/>
</dbReference>
<sequence>MKPFNTVICLIVCCYINSVTAQNLTYYNSPVDDANKTKEWIDATDKRYKSDVSALQGKNKKYFEDIFKSRYENIKKMYDRKELITEAGANGYLQSLLHEVIKSNQAIGSMETRIAFSRAWWPNASSLGEGTIIFNIGLFYKLQNESQAAFVLCHELAHLYLNHSNNAINNYVNTVYSDEFQKELKKINQSQYQKNQQLDNLTKSITFNSRQHSREHEAQADSMAVEWLKNTPFDVRESLTCLALLDSIDVEKYNVAPALNRVFNFQEYPFQAKWMQEEKSLFSTMAASSEQESQKERDSLKTHPDCSKRISLLKSKVEQYYKPDSRAFVVNEKEFKQLQHDFDYEIIDYLYRSDDVSRSLHFTLQMLQTQPANPYLITNTGRCINKLFTAQKNHTLGKVVDMPSPYGDKNYNDLLEFIQRVRLTDLGAFSYYYLLHNQNTLMSNEDFLAALIESKANFNKPDEKQALIDMYKKQFPSGKYHF</sequence>
<keyword evidence="2" id="KW-0645">Protease</keyword>
<accession>A0A1V9EWY1</accession>
<proteinExistence type="predicted"/>
<gene>
    <name evidence="10" type="ORF">A4H97_01765</name>
</gene>
<protein>
    <recommendedName>
        <fullName evidence="9">Peptidase M48 domain-containing protein</fullName>
    </recommendedName>
</protein>
<dbReference type="GO" id="GO:0051603">
    <property type="term" value="P:proteolysis involved in protein catabolic process"/>
    <property type="evidence" value="ECO:0007669"/>
    <property type="project" value="TreeGrafter"/>
</dbReference>
<evidence type="ECO:0000259" key="9">
    <source>
        <dbReference type="Pfam" id="PF01435"/>
    </source>
</evidence>
<reference evidence="11" key="1">
    <citation type="submission" date="2016-04" db="EMBL/GenBank/DDBJ databases">
        <authorList>
            <person name="Chen L."/>
            <person name="Zhuang W."/>
            <person name="Wang G."/>
        </authorList>
    </citation>
    <scope>NUCLEOTIDE SEQUENCE [LARGE SCALE GENOMIC DNA]</scope>
    <source>
        <strain evidence="11">17621</strain>
    </source>
</reference>
<comment type="caution">
    <text evidence="10">The sequence shown here is derived from an EMBL/GenBank/DDBJ whole genome shotgun (WGS) entry which is preliminary data.</text>
</comment>
<dbReference type="STRING" id="354355.SAMN05660816_00592"/>
<organism evidence="10 11">
    <name type="scientific">Niastella yeongjuensis</name>
    <dbReference type="NCBI Taxonomy" id="354355"/>
    <lineage>
        <taxon>Bacteria</taxon>
        <taxon>Pseudomonadati</taxon>
        <taxon>Bacteroidota</taxon>
        <taxon>Chitinophagia</taxon>
        <taxon>Chitinophagales</taxon>
        <taxon>Chitinophagaceae</taxon>
        <taxon>Niastella</taxon>
    </lineage>
</organism>
<evidence type="ECO:0000256" key="4">
    <source>
        <dbReference type="ARBA" id="ARBA00022801"/>
    </source>
</evidence>
<keyword evidence="11" id="KW-1185">Reference proteome</keyword>
<feature type="compositionally biased region" description="Basic and acidic residues" evidence="7">
    <location>
        <begin position="292"/>
        <end position="304"/>
    </location>
</feature>
<keyword evidence="4" id="KW-0378">Hydrolase</keyword>
<keyword evidence="8" id="KW-0732">Signal</keyword>
<evidence type="ECO:0000313" key="10">
    <source>
        <dbReference type="EMBL" id="OQP50592.1"/>
    </source>
</evidence>
<name>A0A1V9EWY1_9BACT</name>
<evidence type="ECO:0000256" key="6">
    <source>
        <dbReference type="ARBA" id="ARBA00023049"/>
    </source>
</evidence>
<feature type="signal peptide" evidence="8">
    <location>
        <begin position="1"/>
        <end position="21"/>
    </location>
</feature>
<evidence type="ECO:0000256" key="8">
    <source>
        <dbReference type="SAM" id="SignalP"/>
    </source>
</evidence>
<evidence type="ECO:0000256" key="2">
    <source>
        <dbReference type="ARBA" id="ARBA00022670"/>
    </source>
</evidence>
<dbReference type="RefSeq" id="WP_081198925.1">
    <property type="nucleotide sequence ID" value="NZ_FOCZ01000001.1"/>
</dbReference>
<dbReference type="GO" id="GO:0016020">
    <property type="term" value="C:membrane"/>
    <property type="evidence" value="ECO:0007669"/>
    <property type="project" value="TreeGrafter"/>
</dbReference>
<keyword evidence="6" id="KW-0482">Metalloprotease</keyword>
<dbReference type="GO" id="GO:0004222">
    <property type="term" value="F:metalloendopeptidase activity"/>
    <property type="evidence" value="ECO:0007669"/>
    <property type="project" value="InterPro"/>
</dbReference>
<comment type="cofactor">
    <cofactor evidence="1">
        <name>Zn(2+)</name>
        <dbReference type="ChEBI" id="CHEBI:29105"/>
    </cofactor>
</comment>
<feature type="chain" id="PRO_5010704045" description="Peptidase M48 domain-containing protein" evidence="8">
    <location>
        <begin position="22"/>
        <end position="482"/>
    </location>
</feature>
<dbReference type="Gene3D" id="3.30.2010.10">
    <property type="entry name" value="Metalloproteases ('zincins'), catalytic domain"/>
    <property type="match status" value="1"/>
</dbReference>
<keyword evidence="5" id="KW-0862">Zinc</keyword>
<evidence type="ECO:0000256" key="5">
    <source>
        <dbReference type="ARBA" id="ARBA00022833"/>
    </source>
</evidence>
<dbReference type="GO" id="GO:0046872">
    <property type="term" value="F:metal ion binding"/>
    <property type="evidence" value="ECO:0007669"/>
    <property type="project" value="UniProtKB-KW"/>
</dbReference>